<feature type="transmembrane region" description="Helical" evidence="1">
    <location>
        <begin position="102"/>
        <end position="120"/>
    </location>
</feature>
<keyword evidence="1" id="KW-1133">Transmembrane helix</keyword>
<reference evidence="3" key="1">
    <citation type="journal article" date="2019" name="Int. J. Syst. Evol. Microbiol.">
        <title>The Global Catalogue of Microorganisms (GCM) 10K type strain sequencing project: providing services to taxonomists for standard genome sequencing and annotation.</title>
        <authorList>
            <consortium name="The Broad Institute Genomics Platform"/>
            <consortium name="The Broad Institute Genome Sequencing Center for Infectious Disease"/>
            <person name="Wu L."/>
            <person name="Ma J."/>
        </authorList>
    </citation>
    <scope>NUCLEOTIDE SEQUENCE [LARGE SCALE GENOMIC DNA]</scope>
    <source>
        <strain evidence="3">CCUG 63418</strain>
    </source>
</reference>
<sequence length="135" mass="15821">MKELNDENLQTMIEENGNLEQTTDVQLYKSIFLELAKQPKLKVDDLSSSVIEILIYREEWKNFLKSIIIISTIIIMSGLALIIVIGNVEYQIAKEIMIYLDSYKWTLLFIIVMIFLLEAIDKKFVINYFKHNKAI</sequence>
<accession>A0ABW2YXE2</accession>
<keyword evidence="1" id="KW-0472">Membrane</keyword>
<dbReference type="RefSeq" id="WP_377097401.1">
    <property type="nucleotide sequence ID" value="NZ_JBHTHU010000001.1"/>
</dbReference>
<name>A0ABW2YXE2_9SPHI</name>
<protein>
    <submittedName>
        <fullName evidence="2">Uncharacterized protein</fullName>
    </submittedName>
</protein>
<dbReference type="EMBL" id="JBHTHU010000001">
    <property type="protein sequence ID" value="MFD0749225.1"/>
    <property type="molecule type" value="Genomic_DNA"/>
</dbReference>
<proteinExistence type="predicted"/>
<gene>
    <name evidence="2" type="ORF">ACFQZS_03665</name>
</gene>
<feature type="transmembrane region" description="Helical" evidence="1">
    <location>
        <begin position="67"/>
        <end position="90"/>
    </location>
</feature>
<keyword evidence="3" id="KW-1185">Reference proteome</keyword>
<evidence type="ECO:0000313" key="3">
    <source>
        <dbReference type="Proteomes" id="UP001596958"/>
    </source>
</evidence>
<evidence type="ECO:0000313" key="2">
    <source>
        <dbReference type="EMBL" id="MFD0749225.1"/>
    </source>
</evidence>
<dbReference type="Proteomes" id="UP001596958">
    <property type="component" value="Unassembled WGS sequence"/>
</dbReference>
<keyword evidence="1" id="KW-0812">Transmembrane</keyword>
<organism evidence="2 3">
    <name type="scientific">Mucilaginibacter calamicampi</name>
    <dbReference type="NCBI Taxonomy" id="1302352"/>
    <lineage>
        <taxon>Bacteria</taxon>
        <taxon>Pseudomonadati</taxon>
        <taxon>Bacteroidota</taxon>
        <taxon>Sphingobacteriia</taxon>
        <taxon>Sphingobacteriales</taxon>
        <taxon>Sphingobacteriaceae</taxon>
        <taxon>Mucilaginibacter</taxon>
    </lineage>
</organism>
<evidence type="ECO:0000256" key="1">
    <source>
        <dbReference type="SAM" id="Phobius"/>
    </source>
</evidence>
<comment type="caution">
    <text evidence="2">The sequence shown here is derived from an EMBL/GenBank/DDBJ whole genome shotgun (WGS) entry which is preliminary data.</text>
</comment>